<keyword evidence="2" id="KW-0255">Endonuclease</keyword>
<protein>
    <submittedName>
        <fullName evidence="2">HNH endonuclease</fullName>
    </submittedName>
</protein>
<dbReference type="Pfam" id="PF07510">
    <property type="entry name" value="GmrSD_C"/>
    <property type="match status" value="1"/>
</dbReference>
<evidence type="ECO:0000259" key="1">
    <source>
        <dbReference type="Pfam" id="PF07510"/>
    </source>
</evidence>
<dbReference type="PANTHER" id="PTHR24094">
    <property type="entry name" value="SECRETED PROTEIN"/>
    <property type="match status" value="1"/>
</dbReference>
<dbReference type="InterPro" id="IPR011089">
    <property type="entry name" value="GmrSD_C"/>
</dbReference>
<proteinExistence type="predicted"/>
<dbReference type="EMBL" id="WBZJ01000001">
    <property type="protein sequence ID" value="KAB3523195.1"/>
    <property type="molecule type" value="Genomic_DNA"/>
</dbReference>
<reference evidence="2 3" key="1">
    <citation type="submission" date="2019-10" db="EMBL/GenBank/DDBJ databases">
        <title>Corynebacterium sp novel species isolated from the respiratory tract of Marmot.</title>
        <authorList>
            <person name="Zhang G."/>
        </authorList>
    </citation>
    <scope>NUCLEOTIDE SEQUENCE [LARGE SCALE GENOMIC DNA]</scope>
    <source>
        <strain evidence="2 3">336</strain>
    </source>
</reference>
<name>A0ABQ6VFM5_9CORY</name>
<evidence type="ECO:0000313" key="2">
    <source>
        <dbReference type="EMBL" id="KAB3523195.1"/>
    </source>
</evidence>
<organism evidence="2 3">
    <name type="scientific">Corynebacterium zhongnanshanii</name>
    <dbReference type="NCBI Taxonomy" id="2768834"/>
    <lineage>
        <taxon>Bacteria</taxon>
        <taxon>Bacillati</taxon>
        <taxon>Actinomycetota</taxon>
        <taxon>Actinomycetes</taxon>
        <taxon>Mycobacteriales</taxon>
        <taxon>Corynebacteriaceae</taxon>
        <taxon>Corynebacterium</taxon>
    </lineage>
</organism>
<keyword evidence="3" id="KW-1185">Reference proteome</keyword>
<gene>
    <name evidence="2" type="ORF">F8377_03360</name>
</gene>
<dbReference type="PANTHER" id="PTHR24094:SF15">
    <property type="entry name" value="AMP-DEPENDENT SYNTHETASE_LIGASE DOMAIN-CONTAINING PROTEIN-RELATED"/>
    <property type="match status" value="1"/>
</dbReference>
<keyword evidence="2" id="KW-0378">Hydrolase</keyword>
<comment type="caution">
    <text evidence="2">The sequence shown here is derived from an EMBL/GenBank/DDBJ whole genome shotgun (WGS) entry which is preliminary data.</text>
</comment>
<accession>A0ABQ6VFM5</accession>
<dbReference type="GO" id="GO:0004519">
    <property type="term" value="F:endonuclease activity"/>
    <property type="evidence" value="ECO:0007669"/>
    <property type="project" value="UniProtKB-KW"/>
</dbReference>
<keyword evidence="2" id="KW-0540">Nuclease</keyword>
<evidence type="ECO:0000313" key="3">
    <source>
        <dbReference type="Proteomes" id="UP000436181"/>
    </source>
</evidence>
<feature type="domain" description="GmrSD restriction endonucleases C-terminal" evidence="1">
    <location>
        <begin position="132"/>
        <end position="220"/>
    </location>
</feature>
<dbReference type="Proteomes" id="UP000436181">
    <property type="component" value="Unassembled WGS sequence"/>
</dbReference>
<sequence length="230" mass="25690">MWRFLSVFIRCARLFCVRFSPARGFLAACTATSLLLLFLPQRTPPTPPELAASLTHDLSTLTVIAVRPKVLGYDRDQFGHGWAHSLNQHTGQLCTTREAVLQDTFALHDCRDRRELGVTHPQPDPYTGRAMDPTHVDIDHIVPLSAAWDLGAWSWTSQRRRDFANDAQLNLVAVDSTINRTKSDATLSAWMPPDPRQHCAYAARYIHVSAVYGLAITRADERTARAACGL</sequence>